<reference evidence="3 4" key="1">
    <citation type="submission" date="2024-09" db="EMBL/GenBank/DDBJ databases">
        <title>Genome sequencing and assembly of Phytophthora oleae, isolate VK10A, causative agent of rot of olive drupes.</title>
        <authorList>
            <person name="Conti Taguali S."/>
            <person name="Riolo M."/>
            <person name="La Spada F."/>
            <person name="Cacciola S.O."/>
            <person name="Dionisio G."/>
        </authorList>
    </citation>
    <scope>NUCLEOTIDE SEQUENCE [LARGE SCALE GENOMIC DNA]</scope>
    <source>
        <strain evidence="3 4">VK10A</strain>
    </source>
</reference>
<accession>A0ABD3FY67</accession>
<feature type="region of interest" description="Disordered" evidence="2">
    <location>
        <begin position="100"/>
        <end position="119"/>
    </location>
</feature>
<dbReference type="PANTHER" id="PTHR35796">
    <property type="entry name" value="HYPOTHETICAL CYTOSOLIC PROTEIN"/>
    <property type="match status" value="1"/>
</dbReference>
<keyword evidence="4" id="KW-1185">Reference proteome</keyword>
<name>A0ABD3FY67_9STRA</name>
<dbReference type="AlphaFoldDB" id="A0ABD3FY67"/>
<sequence>MNLSFNDSIQWQYLEAGQGAEEETEPSNSSSFCADDLSSTASVARKEKSTCPVQGGSEISSTKPKKKRIRRQKLELDYLRKLVVSLEEKISDLKVKQSYDNEGATTNSTGEGLLHKRPRDEETKALADAKRFKPSGSAPLSPTGEEIFADQLAHVQRAHLDVDRIFGGPGFADNLAPFYNFLVKNDSDSNTGVAFVKKVRSMLPFDIEVAEKAFWRTLAEEGTKKDSYFIDERLTSENLVASSYGLEFRAGEIHANVLGKRTYRKYVTDDKVVIMWKWVVDPVEVNGSKFCGVQCHETGWIVLRTVDVANADVPEIGADLDAVPSKTLSTQLQSYAEMAIELQDDVANQKLQIGAFTNFVVNMHETITEVRAKMITNVLVEEDWNLNGWLGTMVP</sequence>
<feature type="region of interest" description="Disordered" evidence="2">
    <location>
        <begin position="16"/>
        <end position="67"/>
    </location>
</feature>
<feature type="coiled-coil region" evidence="1">
    <location>
        <begin position="69"/>
        <end position="96"/>
    </location>
</feature>
<comment type="caution">
    <text evidence="3">The sequence shown here is derived from an EMBL/GenBank/DDBJ whole genome shotgun (WGS) entry which is preliminary data.</text>
</comment>
<feature type="compositionally biased region" description="Polar residues" evidence="2">
    <location>
        <begin position="26"/>
        <end position="42"/>
    </location>
</feature>
<dbReference type="EMBL" id="JBIMZQ010000006">
    <property type="protein sequence ID" value="KAL3670601.1"/>
    <property type="molecule type" value="Genomic_DNA"/>
</dbReference>
<evidence type="ECO:0000256" key="1">
    <source>
        <dbReference type="SAM" id="Coils"/>
    </source>
</evidence>
<dbReference type="PANTHER" id="PTHR35796:SF3">
    <property type="entry name" value="BHLH DOMAIN-CONTAINING PROTEIN"/>
    <property type="match status" value="1"/>
</dbReference>
<proteinExistence type="predicted"/>
<protein>
    <submittedName>
        <fullName evidence="3">Uncharacterized protein</fullName>
    </submittedName>
</protein>
<dbReference type="Proteomes" id="UP001632037">
    <property type="component" value="Unassembled WGS sequence"/>
</dbReference>
<evidence type="ECO:0000313" key="4">
    <source>
        <dbReference type="Proteomes" id="UP001632037"/>
    </source>
</evidence>
<keyword evidence="1" id="KW-0175">Coiled coil</keyword>
<evidence type="ECO:0000313" key="3">
    <source>
        <dbReference type="EMBL" id="KAL3670601.1"/>
    </source>
</evidence>
<organism evidence="3 4">
    <name type="scientific">Phytophthora oleae</name>
    <dbReference type="NCBI Taxonomy" id="2107226"/>
    <lineage>
        <taxon>Eukaryota</taxon>
        <taxon>Sar</taxon>
        <taxon>Stramenopiles</taxon>
        <taxon>Oomycota</taxon>
        <taxon>Peronosporomycetes</taxon>
        <taxon>Peronosporales</taxon>
        <taxon>Peronosporaceae</taxon>
        <taxon>Phytophthora</taxon>
    </lineage>
</organism>
<feature type="compositionally biased region" description="Polar residues" evidence="2">
    <location>
        <begin position="100"/>
        <end position="110"/>
    </location>
</feature>
<gene>
    <name evidence="3" type="ORF">V7S43_003793</name>
</gene>
<evidence type="ECO:0000256" key="2">
    <source>
        <dbReference type="SAM" id="MobiDB-lite"/>
    </source>
</evidence>